<keyword evidence="9 15" id="KW-0808">Transferase</keyword>
<evidence type="ECO:0000256" key="16">
    <source>
        <dbReference type="PIRSR" id="PIRSR000386-1"/>
    </source>
</evidence>
<feature type="domain" description="tRNA methyltransferase TRMD/TRM10-type" evidence="19">
    <location>
        <begin position="1"/>
        <end position="249"/>
    </location>
</feature>
<dbReference type="InterPro" id="IPR023148">
    <property type="entry name" value="tRNA_m1G_MeTrfase_C_sf"/>
</dbReference>
<evidence type="ECO:0000256" key="2">
    <source>
        <dbReference type="ARBA" id="ARBA00004496"/>
    </source>
</evidence>
<evidence type="ECO:0000256" key="15">
    <source>
        <dbReference type="HAMAP-Rule" id="MF_00605"/>
    </source>
</evidence>
<evidence type="ECO:0000256" key="6">
    <source>
        <dbReference type="ARBA" id="ARBA00014679"/>
    </source>
</evidence>
<sequence length="260" mass="28536">MRIDLLSIFPEFFDVLDLSLIGRAQQDGLLEVNRIQPRDFTTDKHRTVDSPPAGGGAGMVMKPEPIAQALESVLQASGGDAVEPHAGESDSAADSGPSQRPVLIIPTPSGELFTQRAAEELAQRDHLVFAAGRFEGIDQRVSDWAQDHFEVRPMSIGDYVLNGGEAAVVVMAEAITRLIPGVIGNPESLDEESHAGDGLLEYPVYTKPAQWRGHETPQILLSGDHAKIAAWRREQQELRTRKGRPDIWARHVVAQERESR</sequence>
<evidence type="ECO:0000256" key="14">
    <source>
        <dbReference type="ARBA" id="ARBA00047783"/>
    </source>
</evidence>
<evidence type="ECO:0000256" key="10">
    <source>
        <dbReference type="ARBA" id="ARBA00022691"/>
    </source>
</evidence>
<comment type="subcellular location">
    <subcellularLocation>
        <location evidence="2 15 17">Cytoplasm</location>
    </subcellularLocation>
</comment>
<dbReference type="GO" id="GO:0002939">
    <property type="term" value="P:tRNA N1-guanine methylation"/>
    <property type="evidence" value="ECO:0007669"/>
    <property type="project" value="TreeGrafter"/>
</dbReference>
<evidence type="ECO:0000256" key="9">
    <source>
        <dbReference type="ARBA" id="ARBA00022679"/>
    </source>
</evidence>
<dbReference type="GO" id="GO:0005829">
    <property type="term" value="C:cytosol"/>
    <property type="evidence" value="ECO:0007669"/>
    <property type="project" value="TreeGrafter"/>
</dbReference>
<keyword evidence="8 15" id="KW-0489">Methyltransferase</keyword>
<dbReference type="NCBIfam" id="TIGR00088">
    <property type="entry name" value="trmD"/>
    <property type="match status" value="1"/>
</dbReference>
<dbReference type="InterPro" id="IPR029026">
    <property type="entry name" value="tRNA_m1G_MTases_N"/>
</dbReference>
<reference evidence="20" key="2">
    <citation type="submission" date="2020-09" db="EMBL/GenBank/DDBJ databases">
        <authorList>
            <person name="Sun Q."/>
            <person name="Zhou Y."/>
        </authorList>
    </citation>
    <scope>NUCLEOTIDE SEQUENCE</scope>
    <source>
        <strain evidence="20">CGMCC 1.15388</strain>
    </source>
</reference>
<keyword evidence="10 15" id="KW-0949">S-adenosyl-L-methionine</keyword>
<gene>
    <name evidence="15 20" type="primary">trmD</name>
    <name evidence="20" type="ORF">GCM10011401_14680</name>
</gene>
<dbReference type="RefSeq" id="WP_188684204.1">
    <property type="nucleotide sequence ID" value="NZ_BMIS01000005.1"/>
</dbReference>
<evidence type="ECO:0000256" key="18">
    <source>
        <dbReference type="SAM" id="MobiDB-lite"/>
    </source>
</evidence>
<comment type="function">
    <text evidence="1 15 17">Specifically methylates guanosine-37 in various tRNAs.</text>
</comment>
<evidence type="ECO:0000256" key="11">
    <source>
        <dbReference type="ARBA" id="ARBA00022694"/>
    </source>
</evidence>
<evidence type="ECO:0000259" key="19">
    <source>
        <dbReference type="Pfam" id="PF01746"/>
    </source>
</evidence>
<dbReference type="PIRSF" id="PIRSF000386">
    <property type="entry name" value="tRNA_mtase"/>
    <property type="match status" value="1"/>
</dbReference>
<evidence type="ECO:0000256" key="4">
    <source>
        <dbReference type="ARBA" id="ARBA00011738"/>
    </source>
</evidence>
<proteinExistence type="inferred from homology"/>
<evidence type="ECO:0000256" key="8">
    <source>
        <dbReference type="ARBA" id="ARBA00022603"/>
    </source>
</evidence>
<dbReference type="EMBL" id="BMIS01000005">
    <property type="protein sequence ID" value="GGE68383.1"/>
    <property type="molecule type" value="Genomic_DNA"/>
</dbReference>
<organism evidence="20 21">
    <name type="scientific">Nesterenkonia cremea</name>
    <dbReference type="NCBI Taxonomy" id="1882340"/>
    <lineage>
        <taxon>Bacteria</taxon>
        <taxon>Bacillati</taxon>
        <taxon>Actinomycetota</taxon>
        <taxon>Actinomycetes</taxon>
        <taxon>Micrococcales</taxon>
        <taxon>Micrococcaceae</taxon>
        <taxon>Nesterenkonia</taxon>
    </lineage>
</organism>
<evidence type="ECO:0000256" key="3">
    <source>
        <dbReference type="ARBA" id="ARBA00007630"/>
    </source>
</evidence>
<evidence type="ECO:0000256" key="12">
    <source>
        <dbReference type="ARBA" id="ARBA00029736"/>
    </source>
</evidence>
<dbReference type="Proteomes" id="UP000633136">
    <property type="component" value="Unassembled WGS sequence"/>
</dbReference>
<dbReference type="PANTHER" id="PTHR46417:SF1">
    <property type="entry name" value="TRNA (GUANINE-N(1)-)-METHYLTRANSFERASE"/>
    <property type="match status" value="1"/>
</dbReference>
<comment type="subunit">
    <text evidence="4 15 17">Homodimer.</text>
</comment>
<keyword evidence="7 15" id="KW-0963">Cytoplasm</keyword>
<evidence type="ECO:0000256" key="7">
    <source>
        <dbReference type="ARBA" id="ARBA00022490"/>
    </source>
</evidence>
<evidence type="ECO:0000313" key="20">
    <source>
        <dbReference type="EMBL" id="GGE68383.1"/>
    </source>
</evidence>
<evidence type="ECO:0000256" key="13">
    <source>
        <dbReference type="ARBA" id="ARBA00033392"/>
    </source>
</evidence>
<name>A0A917AT72_9MICC</name>
<feature type="binding site" evidence="15 16">
    <location>
        <position position="132"/>
    </location>
    <ligand>
        <name>S-adenosyl-L-methionine</name>
        <dbReference type="ChEBI" id="CHEBI:59789"/>
    </ligand>
</feature>
<evidence type="ECO:0000256" key="5">
    <source>
        <dbReference type="ARBA" id="ARBA00012807"/>
    </source>
</evidence>
<evidence type="ECO:0000256" key="1">
    <source>
        <dbReference type="ARBA" id="ARBA00002634"/>
    </source>
</evidence>
<dbReference type="Gene3D" id="1.10.1270.20">
    <property type="entry name" value="tRNA(m1g37)methyltransferase, domain 2"/>
    <property type="match status" value="1"/>
</dbReference>
<protein>
    <recommendedName>
        <fullName evidence="6 15">tRNA (guanine-N(1)-)-methyltransferase</fullName>
        <ecNumber evidence="5 15">2.1.1.228</ecNumber>
    </recommendedName>
    <alternativeName>
        <fullName evidence="12 15">M1G-methyltransferase</fullName>
    </alternativeName>
    <alternativeName>
        <fullName evidence="13 15">tRNA [GM37] methyltransferase</fullName>
    </alternativeName>
</protein>
<dbReference type="Pfam" id="PF01746">
    <property type="entry name" value="tRNA_m1G_MT"/>
    <property type="match status" value="1"/>
</dbReference>
<dbReference type="AlphaFoldDB" id="A0A917AT72"/>
<dbReference type="EC" id="2.1.1.228" evidence="5 15"/>
<keyword evidence="21" id="KW-1185">Reference proteome</keyword>
<reference evidence="20" key="1">
    <citation type="journal article" date="2014" name="Int. J. Syst. Evol. Microbiol.">
        <title>Complete genome sequence of Corynebacterium casei LMG S-19264T (=DSM 44701T), isolated from a smear-ripened cheese.</title>
        <authorList>
            <consortium name="US DOE Joint Genome Institute (JGI-PGF)"/>
            <person name="Walter F."/>
            <person name="Albersmeier A."/>
            <person name="Kalinowski J."/>
            <person name="Ruckert C."/>
        </authorList>
    </citation>
    <scope>NUCLEOTIDE SEQUENCE</scope>
    <source>
        <strain evidence="20">CGMCC 1.15388</strain>
    </source>
</reference>
<keyword evidence="11 15" id="KW-0819">tRNA processing</keyword>
<dbReference type="InterPro" id="IPR029028">
    <property type="entry name" value="Alpha/beta_knot_MTases"/>
</dbReference>
<comment type="similarity">
    <text evidence="3 15 17">Belongs to the RNA methyltransferase TrmD family.</text>
</comment>
<dbReference type="Gene3D" id="3.40.1280.10">
    <property type="match status" value="1"/>
</dbReference>
<accession>A0A917AT72</accession>
<dbReference type="InterPro" id="IPR002649">
    <property type="entry name" value="tRNA_m1G_MeTrfase_TrmD"/>
</dbReference>
<dbReference type="NCBIfam" id="NF000648">
    <property type="entry name" value="PRK00026.1"/>
    <property type="match status" value="1"/>
</dbReference>
<dbReference type="CDD" id="cd18080">
    <property type="entry name" value="TrmD-like"/>
    <property type="match status" value="1"/>
</dbReference>
<feature type="binding site" evidence="15 16">
    <location>
        <begin position="156"/>
        <end position="161"/>
    </location>
    <ligand>
        <name>S-adenosyl-L-methionine</name>
        <dbReference type="ChEBI" id="CHEBI:59789"/>
    </ligand>
</feature>
<dbReference type="InterPro" id="IPR016009">
    <property type="entry name" value="tRNA_MeTrfase_TRMD/TRM10"/>
</dbReference>
<comment type="caution">
    <text evidence="20">The sequence shown here is derived from an EMBL/GenBank/DDBJ whole genome shotgun (WGS) entry which is preliminary data.</text>
</comment>
<dbReference type="GO" id="GO:0052906">
    <property type="term" value="F:tRNA (guanine(37)-N1)-methyltransferase activity"/>
    <property type="evidence" value="ECO:0007669"/>
    <property type="project" value="UniProtKB-UniRule"/>
</dbReference>
<dbReference type="PANTHER" id="PTHR46417">
    <property type="entry name" value="TRNA (GUANINE-N(1)-)-METHYLTRANSFERASE"/>
    <property type="match status" value="1"/>
</dbReference>
<comment type="catalytic activity">
    <reaction evidence="14 15 17">
        <text>guanosine(37) in tRNA + S-adenosyl-L-methionine = N(1)-methylguanosine(37) in tRNA + S-adenosyl-L-homocysteine + H(+)</text>
        <dbReference type="Rhea" id="RHEA:36899"/>
        <dbReference type="Rhea" id="RHEA-COMP:10145"/>
        <dbReference type="Rhea" id="RHEA-COMP:10147"/>
        <dbReference type="ChEBI" id="CHEBI:15378"/>
        <dbReference type="ChEBI" id="CHEBI:57856"/>
        <dbReference type="ChEBI" id="CHEBI:59789"/>
        <dbReference type="ChEBI" id="CHEBI:73542"/>
        <dbReference type="ChEBI" id="CHEBI:74269"/>
        <dbReference type="EC" id="2.1.1.228"/>
    </reaction>
</comment>
<dbReference type="SUPFAM" id="SSF75217">
    <property type="entry name" value="alpha/beta knot"/>
    <property type="match status" value="1"/>
</dbReference>
<evidence type="ECO:0000313" key="21">
    <source>
        <dbReference type="Proteomes" id="UP000633136"/>
    </source>
</evidence>
<feature type="region of interest" description="Disordered" evidence="18">
    <location>
        <begin position="77"/>
        <end position="105"/>
    </location>
</feature>
<dbReference type="HAMAP" id="MF_00605">
    <property type="entry name" value="TrmD"/>
    <property type="match status" value="1"/>
</dbReference>
<evidence type="ECO:0000256" key="17">
    <source>
        <dbReference type="RuleBase" id="RU003464"/>
    </source>
</evidence>